<accession>A0ABX9ASF4</accession>
<dbReference type="InterPro" id="IPR016962">
    <property type="entry name" value="Dehydrase_ECs4332_prd"/>
</dbReference>
<dbReference type="PIRSF" id="PIRSF030962">
    <property type="entry name" value="Dehydrase_ECs4332_prd"/>
    <property type="match status" value="1"/>
</dbReference>
<feature type="domain" description="ApeI dehydratase-like" evidence="1">
    <location>
        <begin position="17"/>
        <end position="116"/>
    </location>
</feature>
<dbReference type="InterPro" id="IPR029069">
    <property type="entry name" value="HotDog_dom_sf"/>
</dbReference>
<dbReference type="InterPro" id="IPR054545">
    <property type="entry name" value="ApeI-like"/>
</dbReference>
<dbReference type="SUPFAM" id="SSF54637">
    <property type="entry name" value="Thioesterase/thiol ester dehydrase-isomerase"/>
    <property type="match status" value="1"/>
</dbReference>
<protein>
    <submittedName>
        <fullName evidence="2">Hydroxymyristoyl-ACP dehydratase</fullName>
    </submittedName>
</protein>
<keyword evidence="3" id="KW-1185">Reference proteome</keyword>
<dbReference type="Pfam" id="PF22818">
    <property type="entry name" value="ApeI-like"/>
    <property type="match status" value="1"/>
</dbReference>
<gene>
    <name evidence="2" type="ORF">K6K13_22810</name>
</gene>
<dbReference type="EMBL" id="CP081864">
    <property type="protein sequence ID" value="QZN95900.1"/>
    <property type="molecule type" value="Genomic_DNA"/>
</dbReference>
<dbReference type="Gene3D" id="3.10.129.10">
    <property type="entry name" value="Hotdog Thioesterase"/>
    <property type="match status" value="1"/>
</dbReference>
<evidence type="ECO:0000313" key="2">
    <source>
        <dbReference type="EMBL" id="QZN95900.1"/>
    </source>
</evidence>
<evidence type="ECO:0000313" key="3">
    <source>
        <dbReference type="Proteomes" id="UP000825886"/>
    </source>
</evidence>
<reference evidence="2 3" key="1">
    <citation type="submission" date="2021-08" db="EMBL/GenBank/DDBJ databases">
        <title>Culture and genomic analysis of Symbiopectobacterium purcellii sp. nov. gen. nov., isolated from the leafhopper Empoasca decipiens.</title>
        <authorList>
            <person name="Nadal-Jimenez P."/>
            <person name="Siozios S."/>
            <person name="Halliday N."/>
            <person name="Camara M."/>
            <person name="Hurst G.D.D."/>
        </authorList>
    </citation>
    <scope>NUCLEOTIDE SEQUENCE [LARGE SCALE GENOMIC DNA]</scope>
    <source>
        <strain evidence="2 3">SyEd1</strain>
    </source>
</reference>
<proteinExistence type="predicted"/>
<dbReference type="RefSeq" id="WP_222158970.1">
    <property type="nucleotide sequence ID" value="NZ_CP081864.1"/>
</dbReference>
<organism evidence="2 3">
    <name type="scientific">Symbiopectobacterium purcellii</name>
    <dbReference type="NCBI Taxonomy" id="2871826"/>
    <lineage>
        <taxon>Bacteria</taxon>
        <taxon>Pseudomonadati</taxon>
        <taxon>Pseudomonadota</taxon>
        <taxon>Gammaproteobacteria</taxon>
        <taxon>Enterobacterales</taxon>
        <taxon>Enterobacteriaceae</taxon>
    </lineage>
</organism>
<evidence type="ECO:0000259" key="1">
    <source>
        <dbReference type="Pfam" id="PF22818"/>
    </source>
</evidence>
<name>A0ABX9ASF4_9ENTR</name>
<dbReference type="Proteomes" id="UP000825886">
    <property type="component" value="Chromosome"/>
</dbReference>
<sequence length="130" mass="15067">MLPIEIARSEKRVIDAADQIILELLVDDNLFWFDGHFSHQPILPGVAQLDWVMHYGTEILVPQGYRFSAIENVKFQRPVQPNNRLRLTLRWCAFKQQLSFTFHILDRDEDRVASSGKITLIDHVVVTPCP</sequence>